<comment type="subcellular location">
    <subcellularLocation>
        <location evidence="1 13">Cytoplasm</location>
    </subcellularLocation>
</comment>
<evidence type="ECO:0000256" key="2">
    <source>
        <dbReference type="ARBA" id="ARBA00007663"/>
    </source>
</evidence>
<comment type="function">
    <text evidence="13">Required for the formation of a threonylcarbamoyl group on adenosine at position 37 (t(6)A37) in tRNAs that read codons beginning with adenine.</text>
</comment>
<keyword evidence="6 13" id="KW-0808">Transferase</keyword>
<evidence type="ECO:0000256" key="10">
    <source>
        <dbReference type="ARBA" id="ARBA00022840"/>
    </source>
</evidence>
<name>A0ABR7FXA3_9FIRM</name>
<dbReference type="PIRSF" id="PIRSF004930">
    <property type="entry name" value="Tln_factor_SUA5"/>
    <property type="match status" value="1"/>
</dbReference>
<evidence type="ECO:0000313" key="15">
    <source>
        <dbReference type="EMBL" id="MBC5679824.1"/>
    </source>
</evidence>
<dbReference type="Pfam" id="PF03481">
    <property type="entry name" value="Sua5_C"/>
    <property type="match status" value="1"/>
</dbReference>
<dbReference type="PANTHER" id="PTHR17490">
    <property type="entry name" value="SUA5"/>
    <property type="match status" value="1"/>
</dbReference>
<dbReference type="PROSITE" id="PS51163">
    <property type="entry name" value="YRDC"/>
    <property type="match status" value="1"/>
</dbReference>
<comment type="catalytic activity">
    <reaction evidence="12 13">
        <text>L-threonine + hydrogencarbonate + ATP = L-threonylcarbamoyladenylate + diphosphate + H2O</text>
        <dbReference type="Rhea" id="RHEA:36407"/>
        <dbReference type="ChEBI" id="CHEBI:15377"/>
        <dbReference type="ChEBI" id="CHEBI:17544"/>
        <dbReference type="ChEBI" id="CHEBI:30616"/>
        <dbReference type="ChEBI" id="CHEBI:33019"/>
        <dbReference type="ChEBI" id="CHEBI:57926"/>
        <dbReference type="ChEBI" id="CHEBI:73682"/>
        <dbReference type="EC" id="2.7.7.87"/>
    </reaction>
</comment>
<feature type="domain" description="YrdC-like" evidence="14">
    <location>
        <begin position="15"/>
        <end position="201"/>
    </location>
</feature>
<evidence type="ECO:0000256" key="3">
    <source>
        <dbReference type="ARBA" id="ARBA00012584"/>
    </source>
</evidence>
<sequence length="350" mass="37559">MDTVIKKIMHDDSDDEIYEQAAEILKNGGLVAFPTETVYGLGADALDEKASAKIYAAKGRPSDNPLIVHIADKKDLEVLSCDVNDMAVKAAEAFWPGPLTMILKKKDIVPDSITGGLGTVAIRMPSHPVAARLIKTSGVYIAAPSANISGKPSPTKAEHVIHDMNGRINMIIADDTVDIGVESTIVDLSEDVPTILRPGFITKKQLEDVLGEVKVDPAVMGNVADGIVPKAPGMKYKHYSPDANVVIVTGDSDKVVGKINELCELRRKEGKRVGVMTVSEDAGCYNADKVVDMGSRCDEALAAKNLFAALRSFDEDGIQYVYSESFPTDNVGQAVMNRLIKAAGHTIIRV</sequence>
<dbReference type="InterPro" id="IPR017945">
    <property type="entry name" value="DHBP_synth_RibB-like_a/b_dom"/>
</dbReference>
<proteinExistence type="inferred from homology"/>
<accession>A0ABR7FXA3</accession>
<reference evidence="15 16" key="1">
    <citation type="submission" date="2020-08" db="EMBL/GenBank/DDBJ databases">
        <title>Genome public.</title>
        <authorList>
            <person name="Liu C."/>
            <person name="Sun Q."/>
        </authorList>
    </citation>
    <scope>NUCLEOTIDE SEQUENCE [LARGE SCALE GENOMIC DNA]</scope>
    <source>
        <strain evidence="15 16">NSJ-43</strain>
    </source>
</reference>
<dbReference type="Pfam" id="PF01300">
    <property type="entry name" value="Sua5_yciO_yrdC"/>
    <property type="match status" value="1"/>
</dbReference>
<keyword evidence="9 13" id="KW-0547">Nucleotide-binding</keyword>
<dbReference type="Proteomes" id="UP000628463">
    <property type="component" value="Unassembled WGS sequence"/>
</dbReference>
<dbReference type="RefSeq" id="WP_021865233.1">
    <property type="nucleotide sequence ID" value="NZ_JACOPD010000001.1"/>
</dbReference>
<dbReference type="InterPro" id="IPR005145">
    <property type="entry name" value="Sua5_C"/>
</dbReference>
<evidence type="ECO:0000256" key="11">
    <source>
        <dbReference type="ARBA" id="ARBA00029774"/>
    </source>
</evidence>
<dbReference type="Gene3D" id="3.90.870.10">
    <property type="entry name" value="DHBP synthase"/>
    <property type="match status" value="1"/>
</dbReference>
<evidence type="ECO:0000256" key="7">
    <source>
        <dbReference type="ARBA" id="ARBA00022694"/>
    </source>
</evidence>
<comment type="caution">
    <text evidence="15">The sequence shown here is derived from an EMBL/GenBank/DDBJ whole genome shotgun (WGS) entry which is preliminary data.</text>
</comment>
<protein>
    <recommendedName>
        <fullName evidence="4 13">Threonylcarbamoyl-AMP synthase</fullName>
        <shortName evidence="13">TC-AMP synthase</shortName>
        <ecNumber evidence="3 13">2.7.7.87</ecNumber>
    </recommendedName>
    <alternativeName>
        <fullName evidence="11 13">L-threonylcarbamoyladenylate synthase</fullName>
    </alternativeName>
</protein>
<evidence type="ECO:0000256" key="12">
    <source>
        <dbReference type="ARBA" id="ARBA00048366"/>
    </source>
</evidence>
<evidence type="ECO:0000259" key="14">
    <source>
        <dbReference type="PROSITE" id="PS51163"/>
    </source>
</evidence>
<keyword evidence="16" id="KW-1185">Reference proteome</keyword>
<keyword evidence="5 13" id="KW-0963">Cytoplasm</keyword>
<dbReference type="InterPro" id="IPR010923">
    <property type="entry name" value="T(6)A37_SUA5"/>
</dbReference>
<dbReference type="EMBL" id="JACOPD010000001">
    <property type="protein sequence ID" value="MBC5679824.1"/>
    <property type="molecule type" value="Genomic_DNA"/>
</dbReference>
<keyword evidence="8 13" id="KW-0548">Nucleotidyltransferase</keyword>
<dbReference type="NCBIfam" id="TIGR00057">
    <property type="entry name" value="L-threonylcarbamoyladenylate synthase"/>
    <property type="match status" value="1"/>
</dbReference>
<dbReference type="SUPFAM" id="SSF55821">
    <property type="entry name" value="YrdC/RibB"/>
    <property type="match status" value="1"/>
</dbReference>
<evidence type="ECO:0000256" key="4">
    <source>
        <dbReference type="ARBA" id="ARBA00015492"/>
    </source>
</evidence>
<evidence type="ECO:0000256" key="13">
    <source>
        <dbReference type="PIRNR" id="PIRNR004930"/>
    </source>
</evidence>
<dbReference type="EC" id="2.7.7.87" evidence="3 13"/>
<keyword evidence="7 13" id="KW-0819">tRNA processing</keyword>
<comment type="similarity">
    <text evidence="2 13">Belongs to the SUA5 family.</text>
</comment>
<evidence type="ECO:0000256" key="5">
    <source>
        <dbReference type="ARBA" id="ARBA00022490"/>
    </source>
</evidence>
<keyword evidence="10 13" id="KW-0067">ATP-binding</keyword>
<dbReference type="Gene3D" id="3.40.50.11030">
    <property type="entry name" value="Threonylcarbamoyl-AMP synthase, C-terminal domain"/>
    <property type="match status" value="1"/>
</dbReference>
<dbReference type="InterPro" id="IPR050156">
    <property type="entry name" value="TC-AMP_synthase_SUA5"/>
</dbReference>
<evidence type="ECO:0000256" key="9">
    <source>
        <dbReference type="ARBA" id="ARBA00022741"/>
    </source>
</evidence>
<dbReference type="InterPro" id="IPR006070">
    <property type="entry name" value="Sua5-like_dom"/>
</dbReference>
<gene>
    <name evidence="15" type="ORF">H8S01_02450</name>
</gene>
<evidence type="ECO:0000313" key="16">
    <source>
        <dbReference type="Proteomes" id="UP000628463"/>
    </source>
</evidence>
<evidence type="ECO:0000256" key="1">
    <source>
        <dbReference type="ARBA" id="ARBA00004496"/>
    </source>
</evidence>
<dbReference type="InterPro" id="IPR038385">
    <property type="entry name" value="Sua5/YwlC_C"/>
</dbReference>
<organism evidence="15 16">
    <name type="scientific">Lachnospira hominis</name>
    <name type="common">ex Liu et al. 2021</name>
    <dbReference type="NCBI Taxonomy" id="2763051"/>
    <lineage>
        <taxon>Bacteria</taxon>
        <taxon>Bacillati</taxon>
        <taxon>Bacillota</taxon>
        <taxon>Clostridia</taxon>
        <taxon>Lachnospirales</taxon>
        <taxon>Lachnospiraceae</taxon>
        <taxon>Lachnospira</taxon>
    </lineage>
</organism>
<evidence type="ECO:0000256" key="8">
    <source>
        <dbReference type="ARBA" id="ARBA00022695"/>
    </source>
</evidence>
<evidence type="ECO:0000256" key="6">
    <source>
        <dbReference type="ARBA" id="ARBA00022679"/>
    </source>
</evidence>
<dbReference type="PANTHER" id="PTHR17490:SF16">
    <property type="entry name" value="THREONYLCARBAMOYL-AMP SYNTHASE"/>
    <property type="match status" value="1"/>
</dbReference>